<sequence length="263" mass="30951">MKEEISEISYQKHQVKKFDPVDRIILHVDEIKDAKKFNSLNSTPQWPFTLLISGRTNSGKTNEVVNLLLGNKLYWMFNRKRRGTRYILNDDLVLISHHLELKYRYLKSGYQIIANSPKPYREDITFQAIKPKKIPKPDAFSPERSTVVIFEDLCADPKNVQEKIIPYFTKGRHDNISSIYVSQSFFDCPKLIRKNLKYVVLFNGSTSDELAHILQLYANDWRSIYKDVDNYLCDQNFIVFDLSVPRNHPHRMRKGWDTAFLSE</sequence>
<dbReference type="Proteomes" id="UP000233469">
    <property type="component" value="Unassembled WGS sequence"/>
</dbReference>
<evidence type="ECO:0000313" key="3">
    <source>
        <dbReference type="Proteomes" id="UP000233469"/>
    </source>
</evidence>
<name>A0A2N1MC73_9GLOM</name>
<dbReference type="InterPro" id="IPR006758">
    <property type="entry name" value="A32L"/>
</dbReference>
<dbReference type="EMBL" id="LLXL01003148">
    <property type="protein sequence ID" value="PKK59236.1"/>
    <property type="molecule type" value="Genomic_DNA"/>
</dbReference>
<dbReference type="VEuPathDB" id="FungiDB:RhiirA1_471829"/>
<accession>A0A2N1MC73</accession>
<reference evidence="1 3" key="2">
    <citation type="submission" date="2017-10" db="EMBL/GenBank/DDBJ databases">
        <title>Extensive intraspecific genome diversity in a model arbuscular mycorrhizal fungus.</title>
        <authorList>
            <person name="Chen E.C.H."/>
            <person name="Morin E."/>
            <person name="Baudet D."/>
            <person name="Noel J."/>
            <person name="Ndikumana S."/>
            <person name="Charron P."/>
            <person name="St-Onge C."/>
            <person name="Giorgi J."/>
            <person name="Grigoriev I.V."/>
            <person name="Roux C."/>
            <person name="Martin F.M."/>
            <person name="Corradi N."/>
        </authorList>
    </citation>
    <scope>NUCLEOTIDE SEQUENCE [LARGE SCALE GENOMIC DNA]</scope>
    <source>
        <strain evidence="1 3">C2</strain>
    </source>
</reference>
<protein>
    <submittedName>
        <fullName evidence="1">Uncharacterized protein</fullName>
    </submittedName>
</protein>
<dbReference type="EMBL" id="LLXL01001905">
    <property type="protein sequence ID" value="PKK62486.1"/>
    <property type="molecule type" value="Genomic_DNA"/>
</dbReference>
<evidence type="ECO:0000313" key="1">
    <source>
        <dbReference type="EMBL" id="PKK59236.1"/>
    </source>
</evidence>
<comment type="caution">
    <text evidence="1">The sequence shown here is derived from an EMBL/GenBank/DDBJ whole genome shotgun (WGS) entry which is preliminary data.</text>
</comment>
<dbReference type="AlphaFoldDB" id="A0A2N1MC73"/>
<evidence type="ECO:0000313" key="2">
    <source>
        <dbReference type="EMBL" id="PKK62486.1"/>
    </source>
</evidence>
<dbReference type="VEuPathDB" id="FungiDB:FUN_015517"/>
<gene>
    <name evidence="2" type="ORF">RhiirC2_790314</name>
    <name evidence="1" type="ORF">RhiirC2_795117</name>
</gene>
<organism evidence="1 3">
    <name type="scientific">Rhizophagus irregularis</name>
    <dbReference type="NCBI Taxonomy" id="588596"/>
    <lineage>
        <taxon>Eukaryota</taxon>
        <taxon>Fungi</taxon>
        <taxon>Fungi incertae sedis</taxon>
        <taxon>Mucoromycota</taxon>
        <taxon>Glomeromycotina</taxon>
        <taxon>Glomeromycetes</taxon>
        <taxon>Glomerales</taxon>
        <taxon>Glomeraceae</taxon>
        <taxon>Rhizophagus</taxon>
    </lineage>
</organism>
<reference evidence="1 3" key="1">
    <citation type="submission" date="2016-04" db="EMBL/GenBank/DDBJ databases">
        <title>Genome analyses suggest a sexual origin of heterokaryosis in a supposedly ancient asexual fungus.</title>
        <authorList>
            <person name="Ropars J."/>
            <person name="Sedzielewska K."/>
            <person name="Noel J."/>
            <person name="Charron P."/>
            <person name="Farinelli L."/>
            <person name="Marton T."/>
            <person name="Kruger M."/>
            <person name="Pelin A."/>
            <person name="Brachmann A."/>
            <person name="Corradi N."/>
        </authorList>
    </citation>
    <scope>NUCLEOTIDE SEQUENCE [LARGE SCALE GENOMIC DNA]</scope>
    <source>
        <strain evidence="1 3">C2</strain>
    </source>
</reference>
<proteinExistence type="predicted"/>
<dbReference type="Pfam" id="PF04665">
    <property type="entry name" value="Pox_A32"/>
    <property type="match status" value="1"/>
</dbReference>
<dbReference type="VEuPathDB" id="FungiDB:RhiirFUN_010540"/>